<evidence type="ECO:0000256" key="2">
    <source>
        <dbReference type="ARBA" id="ARBA00022448"/>
    </source>
</evidence>
<dbReference type="InterPro" id="IPR028325">
    <property type="entry name" value="VG_K_chnl"/>
</dbReference>
<dbReference type="InterPro" id="IPR003131">
    <property type="entry name" value="T1-type_BTB"/>
</dbReference>
<keyword evidence="12" id="KW-0407">Ion channel</keyword>
<dbReference type="PANTHER" id="PTHR11537">
    <property type="entry name" value="VOLTAGE-GATED POTASSIUM CHANNEL"/>
    <property type="match status" value="1"/>
</dbReference>
<dbReference type="Pfam" id="PF02214">
    <property type="entry name" value="BTB_2"/>
    <property type="match status" value="1"/>
</dbReference>
<evidence type="ECO:0000256" key="1">
    <source>
        <dbReference type="ARBA" id="ARBA00004651"/>
    </source>
</evidence>
<dbReference type="PANTHER" id="PTHR11537:SF167">
    <property type="entry name" value="POTASSIUM VOLTAGE-GATED CHANNEL SUBFAMILY G MEMBER 4"/>
    <property type="match status" value="1"/>
</dbReference>
<dbReference type="GO" id="GO:0051260">
    <property type="term" value="P:protein homooligomerization"/>
    <property type="evidence" value="ECO:0007669"/>
    <property type="project" value="InterPro"/>
</dbReference>
<evidence type="ECO:0000313" key="17">
    <source>
        <dbReference type="Proteomes" id="UP000515150"/>
    </source>
</evidence>
<keyword evidence="17" id="KW-1185">Reference proteome</keyword>
<dbReference type="PRINTS" id="PR00169">
    <property type="entry name" value="KCHANNEL"/>
</dbReference>
<evidence type="ECO:0000259" key="15">
    <source>
        <dbReference type="Pfam" id="PF00520"/>
    </source>
</evidence>
<evidence type="ECO:0000256" key="12">
    <source>
        <dbReference type="ARBA" id="ARBA00023303"/>
    </source>
</evidence>
<evidence type="ECO:0000256" key="5">
    <source>
        <dbReference type="ARBA" id="ARBA00022692"/>
    </source>
</evidence>
<keyword evidence="7" id="KW-0851">Voltage-gated channel</keyword>
<evidence type="ECO:0000256" key="13">
    <source>
        <dbReference type="SAM" id="MobiDB-lite"/>
    </source>
</evidence>
<proteinExistence type="predicted"/>
<evidence type="ECO:0000256" key="11">
    <source>
        <dbReference type="ARBA" id="ARBA00023136"/>
    </source>
</evidence>
<dbReference type="InterPro" id="IPR027359">
    <property type="entry name" value="Volt_channel_dom_sf"/>
</dbReference>
<dbReference type="InterPro" id="IPR003971">
    <property type="entry name" value="K_chnl_volt-dep_Kv5/Kv9"/>
</dbReference>
<organism evidence="17 18">
    <name type="scientific">Betta splendens</name>
    <name type="common">Siamese fighting fish</name>
    <dbReference type="NCBI Taxonomy" id="158456"/>
    <lineage>
        <taxon>Eukaryota</taxon>
        <taxon>Metazoa</taxon>
        <taxon>Chordata</taxon>
        <taxon>Craniata</taxon>
        <taxon>Vertebrata</taxon>
        <taxon>Euteleostomi</taxon>
        <taxon>Actinopterygii</taxon>
        <taxon>Neopterygii</taxon>
        <taxon>Teleostei</taxon>
        <taxon>Neoteleostei</taxon>
        <taxon>Acanthomorphata</taxon>
        <taxon>Anabantaria</taxon>
        <taxon>Anabantiformes</taxon>
        <taxon>Anabantoidei</taxon>
        <taxon>Osphronemidae</taxon>
        <taxon>Betta</taxon>
    </lineage>
</organism>
<dbReference type="GO" id="GO:0001508">
    <property type="term" value="P:action potential"/>
    <property type="evidence" value="ECO:0007669"/>
    <property type="project" value="TreeGrafter"/>
</dbReference>
<dbReference type="Proteomes" id="UP000515150">
    <property type="component" value="Chromosome 3"/>
</dbReference>
<protein>
    <submittedName>
        <fullName evidence="18">Potassium voltage-gated channel subfamily G member 4-like</fullName>
    </submittedName>
</protein>
<dbReference type="FunFam" id="1.10.287.70:FF:000005">
    <property type="entry name" value="potassium voltage-gated channel subfamily G member 1"/>
    <property type="match status" value="1"/>
</dbReference>
<reference evidence="18" key="1">
    <citation type="submission" date="2025-08" db="UniProtKB">
        <authorList>
            <consortium name="RefSeq"/>
        </authorList>
    </citation>
    <scope>IDENTIFICATION</scope>
</reference>
<keyword evidence="6" id="KW-0631">Potassium channel</keyword>
<dbReference type="PRINTS" id="PR01491">
    <property type="entry name" value="KVCHANNEL"/>
</dbReference>
<dbReference type="Gene3D" id="1.20.120.350">
    <property type="entry name" value="Voltage-gated potassium channels. Chain C"/>
    <property type="match status" value="1"/>
</dbReference>
<feature type="domain" description="Potassium channel tetramerisation-type BTB" evidence="16">
    <location>
        <begin position="64"/>
        <end position="161"/>
    </location>
</feature>
<evidence type="ECO:0000256" key="7">
    <source>
        <dbReference type="ARBA" id="ARBA00022882"/>
    </source>
</evidence>
<evidence type="ECO:0000256" key="9">
    <source>
        <dbReference type="ARBA" id="ARBA00022989"/>
    </source>
</evidence>
<dbReference type="InParanoid" id="A0A6P7M494"/>
<evidence type="ECO:0000256" key="8">
    <source>
        <dbReference type="ARBA" id="ARBA00022958"/>
    </source>
</evidence>
<evidence type="ECO:0000259" key="16">
    <source>
        <dbReference type="Pfam" id="PF02214"/>
    </source>
</evidence>
<dbReference type="KEGG" id="bspl:114852669"/>
<keyword evidence="11 14" id="KW-0472">Membrane</keyword>
<dbReference type="GO" id="GO:0005251">
    <property type="term" value="F:delayed rectifier potassium channel activity"/>
    <property type="evidence" value="ECO:0007669"/>
    <property type="project" value="TreeGrafter"/>
</dbReference>
<dbReference type="CDD" id="cd18382">
    <property type="entry name" value="BTB_POZ_Kv6_KCNG"/>
    <property type="match status" value="1"/>
</dbReference>
<feature type="region of interest" description="Disordered" evidence="13">
    <location>
        <begin position="487"/>
        <end position="506"/>
    </location>
</feature>
<dbReference type="GeneID" id="114852669"/>
<dbReference type="GO" id="GO:0008076">
    <property type="term" value="C:voltage-gated potassium channel complex"/>
    <property type="evidence" value="ECO:0007669"/>
    <property type="project" value="InterPro"/>
</dbReference>
<evidence type="ECO:0000256" key="10">
    <source>
        <dbReference type="ARBA" id="ARBA00023065"/>
    </source>
</evidence>
<dbReference type="FunFam" id="3.30.710.10:FF:000019">
    <property type="entry name" value="Potassium voltage-gated channel, subfamily G, member 1"/>
    <property type="match status" value="1"/>
</dbReference>
<dbReference type="InterPro" id="IPR003968">
    <property type="entry name" value="K_chnl_volt-dep_Kv"/>
</dbReference>
<evidence type="ECO:0000256" key="6">
    <source>
        <dbReference type="ARBA" id="ARBA00022826"/>
    </source>
</evidence>
<evidence type="ECO:0000256" key="4">
    <source>
        <dbReference type="ARBA" id="ARBA00022538"/>
    </source>
</evidence>
<dbReference type="Gene3D" id="3.30.710.10">
    <property type="entry name" value="Potassium Channel Kv1.1, Chain A"/>
    <property type="match status" value="1"/>
</dbReference>
<feature type="transmembrane region" description="Helical" evidence="14">
    <location>
        <begin position="224"/>
        <end position="244"/>
    </location>
</feature>
<feature type="transmembrane region" description="Helical" evidence="14">
    <location>
        <begin position="442"/>
        <end position="463"/>
    </location>
</feature>
<keyword evidence="3" id="KW-1003">Cell membrane</keyword>
<feature type="transmembrane region" description="Helical" evidence="14">
    <location>
        <begin position="374"/>
        <end position="392"/>
    </location>
</feature>
<dbReference type="AlphaFoldDB" id="A0A6P7M494"/>
<feature type="transmembrane region" description="Helical" evidence="14">
    <location>
        <begin position="264"/>
        <end position="283"/>
    </location>
</feature>
<evidence type="ECO:0000256" key="14">
    <source>
        <dbReference type="SAM" id="Phobius"/>
    </source>
</evidence>
<dbReference type="PRINTS" id="PR01494">
    <property type="entry name" value="KV9CHANNEL"/>
</dbReference>
<comment type="subcellular location">
    <subcellularLocation>
        <location evidence="1">Cell membrane</location>
        <topology evidence="1">Multi-pass membrane protein</topology>
    </subcellularLocation>
</comment>
<evidence type="ECO:0000256" key="3">
    <source>
        <dbReference type="ARBA" id="ARBA00022475"/>
    </source>
</evidence>
<dbReference type="InterPro" id="IPR011333">
    <property type="entry name" value="SKP1/BTB/POZ_sf"/>
</dbReference>
<keyword evidence="9 14" id="KW-1133">Transmembrane helix</keyword>
<keyword evidence="2" id="KW-0813">Transport</keyword>
<gene>
    <name evidence="18" type="primary">LOC114852669</name>
</gene>
<keyword evidence="8" id="KW-0630">Potassium</keyword>
<dbReference type="Pfam" id="PF00520">
    <property type="entry name" value="Ion_trans"/>
    <property type="match status" value="1"/>
</dbReference>
<dbReference type="RefSeq" id="XP_029001057.1">
    <property type="nucleotide sequence ID" value="XM_029145224.3"/>
</dbReference>
<sequence>MPLISNANHDFSTYSISSDDSSLDRFFTEIPETDTVKGVYFQRARRLRDPKASYVVDHTLQALVNVGGNRYAFPWSTLERFPQSRLGRLRFCTTPEEIARLCDDYDEARGEFFFDRNPTAFGVVLNFLAAGKLRLLRELCAVSLHDELDYWGVDPGHMERCCRRKMITRVDEVSERERKEEEWRQKRVTLKKGAAEARGGSSRLIWVLREVVENPHSGLAGKTFACLSVVMVLVTVVSLCISTMPELRSEESTSECSHRCHSMFVVESICVAWFTLEFVLRFVNAQSKLAFARGPLNIIDAIAILPYYVSLVVDVRDRSQEEVIMGAGRGYLDKLSLILRLLRALRILYVMRLARHSLGLQTLGLTMQRSLREFGLLLLFVCVAVTLFSPLVHLAESELAPLAAAQPHHRFSSIPASYWWAIISMTTVGYGDMVPRSIPGQVVAMTSILSGILIMAFPATSIFHTFSRSYQELKQEYERVWKEERDEEIAAESEETRSKAQLSTTG</sequence>
<keyword evidence="4" id="KW-0633">Potassium transport</keyword>
<dbReference type="InterPro" id="IPR005821">
    <property type="entry name" value="Ion_trans_dom"/>
</dbReference>
<keyword evidence="5 14" id="KW-0812">Transmembrane</keyword>
<dbReference type="SUPFAM" id="SSF81324">
    <property type="entry name" value="Voltage-gated potassium channels"/>
    <property type="match status" value="1"/>
</dbReference>
<evidence type="ECO:0000313" key="18">
    <source>
        <dbReference type="RefSeq" id="XP_029001057.1"/>
    </source>
</evidence>
<dbReference type="OrthoDB" id="296522at2759"/>
<dbReference type="Gene3D" id="1.10.287.70">
    <property type="match status" value="1"/>
</dbReference>
<accession>A0A6P7M494</accession>
<keyword evidence="10" id="KW-0406">Ion transport</keyword>
<dbReference type="SUPFAM" id="SSF54695">
    <property type="entry name" value="POZ domain"/>
    <property type="match status" value="1"/>
</dbReference>
<name>A0A6P7M494_BETSP</name>
<feature type="domain" description="Ion transport" evidence="15">
    <location>
        <begin position="222"/>
        <end position="472"/>
    </location>
</feature>